<keyword evidence="3" id="KW-1185">Reference proteome</keyword>
<dbReference type="AlphaFoldDB" id="A0A1E1KKB8"/>
<name>A0A1E1KKB8_9HELO</name>
<evidence type="ECO:0000313" key="3">
    <source>
        <dbReference type="Proteomes" id="UP000178912"/>
    </source>
</evidence>
<evidence type="ECO:0000313" key="2">
    <source>
        <dbReference type="EMBL" id="CZS98483.1"/>
    </source>
</evidence>
<dbReference type="OrthoDB" id="5327538at2759"/>
<reference evidence="3" key="1">
    <citation type="submission" date="2016-03" db="EMBL/GenBank/DDBJ databases">
        <authorList>
            <person name="Guldener U."/>
        </authorList>
    </citation>
    <scope>NUCLEOTIDE SEQUENCE [LARGE SCALE GENOMIC DNA]</scope>
    <source>
        <strain evidence="3">04CH-RAC-A.6.1</strain>
    </source>
</reference>
<proteinExistence type="predicted"/>
<dbReference type="EMBL" id="FJUX01000037">
    <property type="protein sequence ID" value="CZS98483.1"/>
    <property type="molecule type" value="Genomic_DNA"/>
</dbReference>
<sequence>MATASPAFLRLWRDESVRANLLSILDTESVCTLRLTASECCNLATQHLFARTRMTFTPSSFSRPSRLEALSRVGRHIKHLTFSMPHSPATFLPPLINPTTGREVNFLYTPHTTGGSVCQRPKYGSPELADLLTQQYPPIFHAATNVPAFVKALTYMPNLRHLSISCPDQDPAQRYRRDAVDYALISLRIAIERAPIEKMEKLSLNHIHPSGLVYLRHMSGYGCTPSAGRRWKQIKKLSITMDSWDFYGLRPGLDHLNILDDYIRAFSSNLEKVSFGWSGRRGPCPLTIFTDPLFAPPKSTTKLFAEVTSPMSPLPAAPLRSAMTFPKLRYMRVRNSTMSTEQVSSFVLEHRHTVREFDFENVALINGGIWEDALSPLRRSSNSDEWLSQLSGSETRNSSRFRSQDYLDHLGDFDEVIDTAGGTHLDSARTSVLIKKKRVHRRRRRKHSHKEPPGKLVISSPIPITGPIEEVLMPTTFRPNVQGVQRDAEKEAAQQELADDPDKRVSALKKAREAVLKQLGKEYCRGQGRKEQVRGFFMNTYSSGSKGRSLISHESSALVPLMFSRY</sequence>
<feature type="compositionally biased region" description="Basic residues" evidence="1">
    <location>
        <begin position="436"/>
        <end position="449"/>
    </location>
</feature>
<gene>
    <name evidence="2" type="ORF">RAG0_07200</name>
</gene>
<accession>A0A1E1KKB8</accession>
<dbReference type="Proteomes" id="UP000178912">
    <property type="component" value="Unassembled WGS sequence"/>
</dbReference>
<organism evidence="2 3">
    <name type="scientific">Rhynchosporium agropyri</name>
    <dbReference type="NCBI Taxonomy" id="914238"/>
    <lineage>
        <taxon>Eukaryota</taxon>
        <taxon>Fungi</taxon>
        <taxon>Dikarya</taxon>
        <taxon>Ascomycota</taxon>
        <taxon>Pezizomycotina</taxon>
        <taxon>Leotiomycetes</taxon>
        <taxon>Helotiales</taxon>
        <taxon>Ploettnerulaceae</taxon>
        <taxon>Rhynchosporium</taxon>
    </lineage>
</organism>
<feature type="region of interest" description="Disordered" evidence="1">
    <location>
        <begin position="436"/>
        <end position="460"/>
    </location>
</feature>
<evidence type="ECO:0000256" key="1">
    <source>
        <dbReference type="SAM" id="MobiDB-lite"/>
    </source>
</evidence>
<protein>
    <submittedName>
        <fullName evidence="2">Uncharacterized protein</fullName>
    </submittedName>
</protein>